<keyword evidence="2" id="KW-0732">Signal</keyword>
<feature type="compositionally biased region" description="Basic and acidic residues" evidence="1">
    <location>
        <begin position="141"/>
        <end position="152"/>
    </location>
</feature>
<feature type="signal peptide" evidence="2">
    <location>
        <begin position="1"/>
        <end position="24"/>
    </location>
</feature>
<proteinExistence type="predicted"/>
<evidence type="ECO:0000256" key="1">
    <source>
        <dbReference type="SAM" id="MobiDB-lite"/>
    </source>
</evidence>
<dbReference type="EMBL" id="VCGU01000458">
    <property type="protein sequence ID" value="TRY63069.1"/>
    <property type="molecule type" value="Genomic_DNA"/>
</dbReference>
<feature type="compositionally biased region" description="Basic and acidic residues" evidence="1">
    <location>
        <begin position="246"/>
        <end position="257"/>
    </location>
</feature>
<accession>A0A553NCI5</accession>
<protein>
    <submittedName>
        <fullName evidence="3">Uncharacterized protein</fullName>
    </submittedName>
</protein>
<dbReference type="Proteomes" id="UP000318571">
    <property type="component" value="Chromosome 10"/>
</dbReference>
<feature type="region of interest" description="Disordered" evidence="1">
    <location>
        <begin position="124"/>
        <end position="313"/>
    </location>
</feature>
<feature type="chain" id="PRO_5021797459" evidence="2">
    <location>
        <begin position="25"/>
        <end position="373"/>
    </location>
</feature>
<evidence type="ECO:0000313" key="3">
    <source>
        <dbReference type="EMBL" id="TRY63069.1"/>
    </source>
</evidence>
<organism evidence="3 4">
    <name type="scientific">Tigriopus californicus</name>
    <name type="common">Marine copepod</name>
    <dbReference type="NCBI Taxonomy" id="6832"/>
    <lineage>
        <taxon>Eukaryota</taxon>
        <taxon>Metazoa</taxon>
        <taxon>Ecdysozoa</taxon>
        <taxon>Arthropoda</taxon>
        <taxon>Crustacea</taxon>
        <taxon>Multicrustacea</taxon>
        <taxon>Hexanauplia</taxon>
        <taxon>Copepoda</taxon>
        <taxon>Harpacticoida</taxon>
        <taxon>Harpacticidae</taxon>
        <taxon>Tigriopus</taxon>
    </lineage>
</organism>
<comment type="caution">
    <text evidence="3">The sequence shown here is derived from an EMBL/GenBank/DDBJ whole genome shotgun (WGS) entry which is preliminary data.</text>
</comment>
<feature type="region of interest" description="Disordered" evidence="1">
    <location>
        <begin position="338"/>
        <end position="373"/>
    </location>
</feature>
<gene>
    <name evidence="3" type="ORF">TCAL_07703</name>
</gene>
<reference evidence="3 4" key="1">
    <citation type="journal article" date="2018" name="Nat. Ecol. Evol.">
        <title>Genomic signatures of mitonuclear coevolution across populations of Tigriopus californicus.</title>
        <authorList>
            <person name="Barreto F.S."/>
            <person name="Watson E.T."/>
            <person name="Lima T.G."/>
            <person name="Willett C.S."/>
            <person name="Edmands S."/>
            <person name="Li W."/>
            <person name="Burton R.S."/>
        </authorList>
    </citation>
    <scope>NUCLEOTIDE SEQUENCE [LARGE SCALE GENOMIC DNA]</scope>
    <source>
        <strain evidence="3 4">San Diego</strain>
    </source>
</reference>
<evidence type="ECO:0000256" key="2">
    <source>
        <dbReference type="SAM" id="SignalP"/>
    </source>
</evidence>
<dbReference type="AlphaFoldDB" id="A0A553NCI5"/>
<evidence type="ECO:0000313" key="4">
    <source>
        <dbReference type="Proteomes" id="UP000318571"/>
    </source>
</evidence>
<keyword evidence="4" id="KW-1185">Reference proteome</keyword>
<feature type="compositionally biased region" description="Basic and acidic residues" evidence="1">
    <location>
        <begin position="220"/>
        <end position="233"/>
    </location>
</feature>
<feature type="compositionally biased region" description="Basic and acidic residues" evidence="1">
    <location>
        <begin position="169"/>
        <end position="196"/>
    </location>
</feature>
<name>A0A553NCI5_TIGCA</name>
<sequence>MKPGRSQVFGVTFVALALIIASRGESIQKRSLWFRAQTFEGEPFATSQECECHFKHVPPKDRQDFIEGDDQWIGHVFKEEEPGTILEFCHATLLWNKRYADSHVVVGWMIKTFVVNDRKKLDDYAGKADPKETQMSSTRTSNDEKNSVKMEQVDPDEMTTISNETIGDLTERATETIDLKTETNDQKMDVKEKEPEAVPAERSPESNDITALGPNFPTLRSEEVGQESDKLQNSEDNENQGSSQAKDMDDIAAHEINVDPDASEFPTTSALNMGTVPIDGDDHRNSSQKKMATIEEPNLIITQTEPDDSKPAVSYEENSEIIPQIHVDQVELTAPIPEELLNGPQLNKNGDVVEDNEGLPEKPTVKGPFSGNP</sequence>